<gene>
    <name evidence="3" type="ORF">POM88_025288</name>
</gene>
<dbReference type="InterPro" id="IPR016117">
    <property type="entry name" value="ArgJ-like_dom_sf"/>
</dbReference>
<evidence type="ECO:0000313" key="4">
    <source>
        <dbReference type="Proteomes" id="UP001237642"/>
    </source>
</evidence>
<dbReference type="GO" id="GO:0004358">
    <property type="term" value="F:L-glutamate N-acetyltransferase activity, acting on acetyl-L-ornithine as donor"/>
    <property type="evidence" value="ECO:0007669"/>
    <property type="project" value="InterPro"/>
</dbReference>
<dbReference type="GO" id="GO:0010343">
    <property type="term" value="P:singlet oxygen-mediated programmed cell death"/>
    <property type="evidence" value="ECO:0007669"/>
    <property type="project" value="InterPro"/>
</dbReference>
<dbReference type="SUPFAM" id="SSF56266">
    <property type="entry name" value="DmpA/ArgJ-like"/>
    <property type="match status" value="1"/>
</dbReference>
<sequence>MKLPEYLGEDKTVHRHEFSVGSIVSKAKGKLENEFLRVPSTFERKDYFSFSLSVDENNDQLDSGGNYSLEDNHNVDHDILDFVDCIGRGIFKEKKCVDKLWAYTLSRAENEQPSLSGLITFNRIVPASSNPLNGIYIGSNGCLVTEVIQISHKFGHWPGHDGDDLSKLEPFNYVEVVKLTGDPDVSARQIPGGVTIAKGFKAAGMYGGLRAKGEKPDLAFLACDVDATAAGAFTKNVVAAAPVVYCKSVLEDSTTVCILS</sequence>
<dbReference type="PANTHER" id="PTHR33917:SF3">
    <property type="entry name" value="PROTEIN EXECUTER 1, CHLOROPLASTIC"/>
    <property type="match status" value="1"/>
</dbReference>
<proteinExistence type="predicted"/>
<keyword evidence="4" id="KW-1185">Reference proteome</keyword>
<dbReference type="GO" id="GO:0006526">
    <property type="term" value="P:L-arginine biosynthetic process"/>
    <property type="evidence" value="ECO:0007669"/>
    <property type="project" value="UniProtKB-KW"/>
</dbReference>
<name>A0AAD8MN15_9APIA</name>
<reference evidence="3" key="2">
    <citation type="submission" date="2023-05" db="EMBL/GenBank/DDBJ databases">
        <authorList>
            <person name="Schelkunov M.I."/>
        </authorList>
    </citation>
    <scope>NUCLEOTIDE SEQUENCE</scope>
    <source>
        <strain evidence="3">Hsosn_3</strain>
        <tissue evidence="3">Leaf</tissue>
    </source>
</reference>
<protein>
    <submittedName>
        <fullName evidence="3">Uncharacterized protein</fullName>
    </submittedName>
</protein>
<dbReference type="AlphaFoldDB" id="A0AAD8MN15"/>
<accession>A0AAD8MN15</accession>
<organism evidence="3 4">
    <name type="scientific">Heracleum sosnowskyi</name>
    <dbReference type="NCBI Taxonomy" id="360622"/>
    <lineage>
        <taxon>Eukaryota</taxon>
        <taxon>Viridiplantae</taxon>
        <taxon>Streptophyta</taxon>
        <taxon>Embryophyta</taxon>
        <taxon>Tracheophyta</taxon>
        <taxon>Spermatophyta</taxon>
        <taxon>Magnoliopsida</taxon>
        <taxon>eudicotyledons</taxon>
        <taxon>Gunneridae</taxon>
        <taxon>Pentapetalae</taxon>
        <taxon>asterids</taxon>
        <taxon>campanulids</taxon>
        <taxon>Apiales</taxon>
        <taxon>Apiaceae</taxon>
        <taxon>Apioideae</taxon>
        <taxon>apioid superclade</taxon>
        <taxon>Tordylieae</taxon>
        <taxon>Tordyliinae</taxon>
        <taxon>Heracleum</taxon>
    </lineage>
</organism>
<dbReference type="PANTHER" id="PTHR33917">
    <property type="entry name" value="PROTEIN EXECUTER 1, CHLOROPLASTIC"/>
    <property type="match status" value="1"/>
</dbReference>
<keyword evidence="2" id="KW-0511">Multifunctional enzyme</keyword>
<dbReference type="Pfam" id="PF01960">
    <property type="entry name" value="ArgJ"/>
    <property type="match status" value="1"/>
</dbReference>
<keyword evidence="1" id="KW-0055">Arginine biosynthesis</keyword>
<evidence type="ECO:0000256" key="1">
    <source>
        <dbReference type="ARBA" id="ARBA00022571"/>
    </source>
</evidence>
<dbReference type="GO" id="GO:0042651">
    <property type="term" value="C:thylakoid membrane"/>
    <property type="evidence" value="ECO:0007669"/>
    <property type="project" value="TreeGrafter"/>
</dbReference>
<dbReference type="InterPro" id="IPR044680">
    <property type="entry name" value="EX1/2"/>
</dbReference>
<reference evidence="3" key="1">
    <citation type="submission" date="2023-02" db="EMBL/GenBank/DDBJ databases">
        <title>Genome of toxic invasive species Heracleum sosnowskyi carries increased number of genes despite the absence of recent whole-genome duplications.</title>
        <authorList>
            <person name="Schelkunov M."/>
            <person name="Shtratnikova V."/>
            <person name="Makarenko M."/>
            <person name="Klepikova A."/>
            <person name="Omelchenko D."/>
            <person name="Novikova G."/>
            <person name="Obukhova E."/>
            <person name="Bogdanov V."/>
            <person name="Penin A."/>
            <person name="Logacheva M."/>
        </authorList>
    </citation>
    <scope>NUCLEOTIDE SEQUENCE</scope>
    <source>
        <strain evidence="3">Hsosn_3</strain>
        <tissue evidence="3">Leaf</tissue>
    </source>
</reference>
<evidence type="ECO:0000256" key="2">
    <source>
        <dbReference type="ARBA" id="ARBA00023268"/>
    </source>
</evidence>
<dbReference type="InterPro" id="IPR002813">
    <property type="entry name" value="Arg_biosynth_ArgJ"/>
</dbReference>
<dbReference type="Gene3D" id="3.60.70.12">
    <property type="entry name" value="L-amino peptidase D-ALA esterase/amidase"/>
    <property type="match status" value="1"/>
</dbReference>
<dbReference type="EMBL" id="JAUIZM010000006">
    <property type="protein sequence ID" value="KAK1378544.1"/>
    <property type="molecule type" value="Genomic_DNA"/>
</dbReference>
<dbReference type="Proteomes" id="UP001237642">
    <property type="component" value="Unassembled WGS sequence"/>
</dbReference>
<evidence type="ECO:0000313" key="3">
    <source>
        <dbReference type="EMBL" id="KAK1378544.1"/>
    </source>
</evidence>
<keyword evidence="1" id="KW-0028">Amino-acid biosynthesis</keyword>
<comment type="caution">
    <text evidence="3">The sequence shown here is derived from an EMBL/GenBank/DDBJ whole genome shotgun (WGS) entry which is preliminary data.</text>
</comment>
<dbReference type="Pfam" id="PF12014">
    <property type="entry name" value="Cyclin_D1_bind"/>
    <property type="match status" value="1"/>
</dbReference>